<dbReference type="AlphaFoldDB" id="A0A7J9K7G9"/>
<keyword evidence="4" id="KW-0148">Chlorophyll</keyword>
<dbReference type="PANTHER" id="PTHR33149">
    <property type="entry name" value="PHOTOSYSTEM II PROTEIN D1"/>
    <property type="match status" value="1"/>
</dbReference>
<evidence type="ECO:0000256" key="1">
    <source>
        <dbReference type="ARBA" id="ARBA00004141"/>
    </source>
</evidence>
<evidence type="ECO:0000256" key="13">
    <source>
        <dbReference type="ARBA" id="ARBA00022989"/>
    </source>
</evidence>
<reference evidence="23 24" key="1">
    <citation type="journal article" date="2019" name="Genome Biol. Evol.">
        <title>Insights into the evolution of the New World diploid cottons (Gossypium, subgenus Houzingenia) based on genome sequencing.</title>
        <authorList>
            <person name="Grover C.E."/>
            <person name="Arick M.A. 2nd"/>
            <person name="Thrash A."/>
            <person name="Conover J.L."/>
            <person name="Sanders W.S."/>
            <person name="Peterson D.G."/>
            <person name="Frelichowski J.E."/>
            <person name="Scheffler J.A."/>
            <person name="Scheffler B.E."/>
            <person name="Wendel J.F."/>
        </authorList>
    </citation>
    <scope>NUCLEOTIDE SEQUENCE [LARGE SCALE GENOMIC DNA]</scope>
    <source>
        <strain evidence="23">6</strain>
        <tissue evidence="23">Leaf</tissue>
    </source>
</reference>
<keyword evidence="15" id="KW-0157">Chromophore</keyword>
<dbReference type="GO" id="GO:0009535">
    <property type="term" value="C:chloroplast thylakoid membrane"/>
    <property type="evidence" value="ECO:0007669"/>
    <property type="project" value="TreeGrafter"/>
</dbReference>
<evidence type="ECO:0000256" key="11">
    <source>
        <dbReference type="ARBA" id="ARBA00022842"/>
    </source>
</evidence>
<protein>
    <submittedName>
        <fullName evidence="23">Uncharacterized protein</fullName>
    </submittedName>
</protein>
<keyword evidence="19 21" id="KW-0472">Membrane</keyword>
<evidence type="ECO:0000256" key="9">
    <source>
        <dbReference type="ARBA" id="ARBA00022692"/>
    </source>
</evidence>
<keyword evidence="5" id="KW-0150">Chloroplast</keyword>
<evidence type="ECO:0000256" key="12">
    <source>
        <dbReference type="ARBA" id="ARBA00022982"/>
    </source>
</evidence>
<comment type="caution">
    <text evidence="23">The sequence shown here is derived from an EMBL/GenBank/DDBJ whole genome shotgun (WGS) entry which is preliminary data.</text>
</comment>
<dbReference type="SUPFAM" id="SSF81483">
    <property type="entry name" value="Bacterial photosystem II reaction centre, L and M subunits"/>
    <property type="match status" value="1"/>
</dbReference>
<keyword evidence="17" id="KW-0408">Iron</keyword>
<evidence type="ECO:0000256" key="14">
    <source>
        <dbReference type="ARBA" id="ARBA00022990"/>
    </source>
</evidence>
<accession>A0A7J9K7G9</accession>
<keyword evidence="3" id="KW-0813">Transport</keyword>
<feature type="chain" id="PRO_5029779176" evidence="22">
    <location>
        <begin position="27"/>
        <end position="109"/>
    </location>
</feature>
<keyword evidence="13 21" id="KW-1133">Transmembrane helix</keyword>
<dbReference type="InterPro" id="IPR036854">
    <property type="entry name" value="Photo_II_D1/D2_sf"/>
</dbReference>
<evidence type="ECO:0000256" key="10">
    <source>
        <dbReference type="ARBA" id="ARBA00022723"/>
    </source>
</evidence>
<dbReference type="GO" id="GO:0009772">
    <property type="term" value="P:photosynthetic electron transport in photosystem II"/>
    <property type="evidence" value="ECO:0007669"/>
    <property type="project" value="InterPro"/>
</dbReference>
<keyword evidence="6" id="KW-0602">Photosynthesis</keyword>
<proteinExistence type="inferred from homology"/>
<evidence type="ECO:0000313" key="24">
    <source>
        <dbReference type="Proteomes" id="UP000593575"/>
    </source>
</evidence>
<evidence type="ECO:0000256" key="3">
    <source>
        <dbReference type="ARBA" id="ARBA00022448"/>
    </source>
</evidence>
<dbReference type="EMBL" id="JABFAE010000012">
    <property type="protein sequence ID" value="MBA0842383.1"/>
    <property type="molecule type" value="Genomic_DNA"/>
</dbReference>
<dbReference type="GO" id="GO:0009523">
    <property type="term" value="C:photosystem II"/>
    <property type="evidence" value="ECO:0007669"/>
    <property type="project" value="UniProtKB-KW"/>
</dbReference>
<sequence>MIPTLLIATFVFIIAFIATPPIDIDGIREPNMRPWTTVAYSAPVVVATTAEHNILMHMFHMLGIVGIFGGSLFSAMFGSMLTSSLIRETTENESTNGGYRFDQEKEIYN</sequence>
<evidence type="ECO:0000256" key="8">
    <source>
        <dbReference type="ARBA" id="ARBA00022640"/>
    </source>
</evidence>
<feature type="transmembrane region" description="Helical" evidence="21">
    <location>
        <begin position="54"/>
        <end position="77"/>
    </location>
</feature>
<keyword evidence="18" id="KW-0793">Thylakoid</keyword>
<dbReference type="InterPro" id="IPR055266">
    <property type="entry name" value="D1/D2"/>
</dbReference>
<evidence type="ECO:0000313" key="23">
    <source>
        <dbReference type="EMBL" id="MBA0842383.1"/>
    </source>
</evidence>
<keyword evidence="14" id="KW-0007">Acetylation</keyword>
<keyword evidence="9 21" id="KW-0812">Transmembrane</keyword>
<keyword evidence="10" id="KW-0479">Metal-binding</keyword>
<evidence type="ECO:0000256" key="4">
    <source>
        <dbReference type="ARBA" id="ARBA00022494"/>
    </source>
</evidence>
<dbReference type="Pfam" id="PF00124">
    <property type="entry name" value="Photo_RC"/>
    <property type="match status" value="1"/>
</dbReference>
<feature type="signal peptide" evidence="22">
    <location>
        <begin position="1"/>
        <end position="26"/>
    </location>
</feature>
<comment type="subcellular location">
    <subcellularLocation>
        <location evidence="1">Membrane</location>
        <topology evidence="1">Multi-pass membrane protein</topology>
    </subcellularLocation>
</comment>
<evidence type="ECO:0000256" key="7">
    <source>
        <dbReference type="ARBA" id="ARBA00022553"/>
    </source>
</evidence>
<keyword evidence="22" id="KW-0732">Signal</keyword>
<dbReference type="Gene3D" id="1.20.85.10">
    <property type="entry name" value="Photosystem II protein D1-like"/>
    <property type="match status" value="1"/>
</dbReference>
<evidence type="ECO:0000256" key="17">
    <source>
        <dbReference type="ARBA" id="ARBA00023004"/>
    </source>
</evidence>
<evidence type="ECO:0000256" key="16">
    <source>
        <dbReference type="ARBA" id="ARBA00023002"/>
    </source>
</evidence>
<dbReference type="PANTHER" id="PTHR33149:SF12">
    <property type="entry name" value="PHOTOSYSTEM II D2 PROTEIN"/>
    <property type="match status" value="1"/>
</dbReference>
<keyword evidence="16" id="KW-0560">Oxidoreductase</keyword>
<dbReference type="GO" id="GO:0016491">
    <property type="term" value="F:oxidoreductase activity"/>
    <property type="evidence" value="ECO:0007669"/>
    <property type="project" value="UniProtKB-KW"/>
</dbReference>
<gene>
    <name evidence="23" type="ORF">Goarm_002209</name>
</gene>
<dbReference type="GO" id="GO:0046872">
    <property type="term" value="F:metal ion binding"/>
    <property type="evidence" value="ECO:0007669"/>
    <property type="project" value="UniProtKB-KW"/>
</dbReference>
<dbReference type="GO" id="GO:0016168">
    <property type="term" value="F:chlorophyll binding"/>
    <property type="evidence" value="ECO:0007669"/>
    <property type="project" value="UniProtKB-KW"/>
</dbReference>
<keyword evidence="8" id="KW-0934">Plastid</keyword>
<organism evidence="23 24">
    <name type="scientific">Gossypium armourianum</name>
    <dbReference type="NCBI Taxonomy" id="34283"/>
    <lineage>
        <taxon>Eukaryota</taxon>
        <taxon>Viridiplantae</taxon>
        <taxon>Streptophyta</taxon>
        <taxon>Embryophyta</taxon>
        <taxon>Tracheophyta</taxon>
        <taxon>Spermatophyta</taxon>
        <taxon>Magnoliopsida</taxon>
        <taxon>eudicotyledons</taxon>
        <taxon>Gunneridae</taxon>
        <taxon>Pentapetalae</taxon>
        <taxon>rosids</taxon>
        <taxon>malvids</taxon>
        <taxon>Malvales</taxon>
        <taxon>Malvaceae</taxon>
        <taxon>Malvoideae</taxon>
        <taxon>Gossypium</taxon>
    </lineage>
</organism>
<name>A0A7J9K7G9_9ROSI</name>
<evidence type="ECO:0000256" key="6">
    <source>
        <dbReference type="ARBA" id="ARBA00022531"/>
    </source>
</evidence>
<evidence type="ECO:0000256" key="15">
    <source>
        <dbReference type="ARBA" id="ARBA00022991"/>
    </source>
</evidence>
<keyword evidence="11" id="KW-0460">Magnesium</keyword>
<keyword evidence="20" id="KW-0604">Photosystem II</keyword>
<dbReference type="InterPro" id="IPR000484">
    <property type="entry name" value="Photo_RC_L/M"/>
</dbReference>
<evidence type="ECO:0000256" key="20">
    <source>
        <dbReference type="ARBA" id="ARBA00023276"/>
    </source>
</evidence>
<keyword evidence="7" id="KW-0597">Phosphoprotein</keyword>
<keyword evidence="12" id="KW-0249">Electron transport</keyword>
<evidence type="ECO:0000256" key="18">
    <source>
        <dbReference type="ARBA" id="ARBA00023078"/>
    </source>
</evidence>
<evidence type="ECO:0000256" key="22">
    <source>
        <dbReference type="SAM" id="SignalP"/>
    </source>
</evidence>
<evidence type="ECO:0000256" key="2">
    <source>
        <dbReference type="ARBA" id="ARBA00008204"/>
    </source>
</evidence>
<keyword evidence="24" id="KW-1185">Reference proteome</keyword>
<comment type="similarity">
    <text evidence="2">Belongs to the reaction center PufL/M/PsbA/D family.</text>
</comment>
<evidence type="ECO:0000256" key="5">
    <source>
        <dbReference type="ARBA" id="ARBA00022528"/>
    </source>
</evidence>
<dbReference type="Proteomes" id="UP000593575">
    <property type="component" value="Unassembled WGS sequence"/>
</dbReference>
<feature type="non-terminal residue" evidence="23">
    <location>
        <position position="1"/>
    </location>
</feature>
<evidence type="ECO:0000256" key="21">
    <source>
        <dbReference type="SAM" id="Phobius"/>
    </source>
</evidence>
<evidence type="ECO:0000256" key="19">
    <source>
        <dbReference type="ARBA" id="ARBA00023136"/>
    </source>
</evidence>